<feature type="transmembrane region" description="Helical" evidence="6">
    <location>
        <begin position="108"/>
        <end position="136"/>
    </location>
</feature>
<evidence type="ECO:0000313" key="9">
    <source>
        <dbReference type="EMBL" id="MCC2176415.1"/>
    </source>
</evidence>
<accession>A0AAW4W5N6</accession>
<feature type="domain" description="Putative Na+/H+ antiporter N-terminal" evidence="8">
    <location>
        <begin position="10"/>
        <end position="102"/>
    </location>
</feature>
<dbReference type="InterPro" id="IPR052576">
    <property type="entry name" value="AA_Transporter-Related"/>
</dbReference>
<evidence type="ECO:0000259" key="7">
    <source>
        <dbReference type="Pfam" id="PF03553"/>
    </source>
</evidence>
<dbReference type="PANTHER" id="PTHR37821">
    <property type="entry name" value="AMINO ACID TRANSPORTER YUIF-RELATED"/>
    <property type="match status" value="1"/>
</dbReference>
<feature type="transmembrane region" description="Helical" evidence="6">
    <location>
        <begin position="73"/>
        <end position="96"/>
    </location>
</feature>
<evidence type="ECO:0000259" key="8">
    <source>
        <dbReference type="Pfam" id="PF13726"/>
    </source>
</evidence>
<feature type="transmembrane region" description="Helical" evidence="6">
    <location>
        <begin position="328"/>
        <end position="352"/>
    </location>
</feature>
<evidence type="ECO:0000256" key="1">
    <source>
        <dbReference type="ARBA" id="ARBA00004651"/>
    </source>
</evidence>
<keyword evidence="4 6" id="KW-1133">Transmembrane helix</keyword>
<dbReference type="GeneID" id="98660056"/>
<dbReference type="Pfam" id="PF03553">
    <property type="entry name" value="Na_H_antiporter"/>
    <property type="match status" value="1"/>
</dbReference>
<dbReference type="AlphaFoldDB" id="A0AAW4W5N6"/>
<evidence type="ECO:0000256" key="4">
    <source>
        <dbReference type="ARBA" id="ARBA00022989"/>
    </source>
</evidence>
<dbReference type="InterPro" id="IPR018461">
    <property type="entry name" value="Na/H_Antiport_NhaC-like_C"/>
</dbReference>
<evidence type="ECO:0000256" key="3">
    <source>
        <dbReference type="ARBA" id="ARBA00022692"/>
    </source>
</evidence>
<dbReference type="EMBL" id="JAJEPX010000009">
    <property type="protein sequence ID" value="MCC2176415.1"/>
    <property type="molecule type" value="Genomic_DNA"/>
</dbReference>
<evidence type="ECO:0000256" key="6">
    <source>
        <dbReference type="SAM" id="Phobius"/>
    </source>
</evidence>
<name>A0AAW4W5N6_9FIRM</name>
<evidence type="ECO:0000256" key="2">
    <source>
        <dbReference type="ARBA" id="ARBA00022475"/>
    </source>
</evidence>
<feature type="domain" description="Na+/H+ antiporter NhaC-like C-terminal" evidence="7">
    <location>
        <begin position="158"/>
        <end position="438"/>
    </location>
</feature>
<feature type="transmembrane region" description="Helical" evidence="6">
    <location>
        <begin position="198"/>
        <end position="219"/>
    </location>
</feature>
<keyword evidence="3 6" id="KW-0812">Transmembrane</keyword>
<organism evidence="9 10">
    <name type="scientific">Agathobaculum butyriciproducens</name>
    <dbReference type="NCBI Taxonomy" id="1628085"/>
    <lineage>
        <taxon>Bacteria</taxon>
        <taxon>Bacillati</taxon>
        <taxon>Bacillota</taxon>
        <taxon>Clostridia</taxon>
        <taxon>Eubacteriales</taxon>
        <taxon>Butyricicoccaceae</taxon>
        <taxon>Agathobaculum</taxon>
    </lineage>
</organism>
<feature type="transmembrane region" description="Helical" evidence="6">
    <location>
        <begin position="298"/>
        <end position="316"/>
    </location>
</feature>
<dbReference type="PANTHER" id="PTHR37821:SF1">
    <property type="entry name" value="AMINO ACID TRANSPORTER YUIF-RELATED"/>
    <property type="match status" value="1"/>
</dbReference>
<feature type="transmembrane region" description="Helical" evidence="6">
    <location>
        <begin position="425"/>
        <end position="443"/>
    </location>
</feature>
<sequence length="446" mass="46363">MSILFSLLTNPVTISVLVLCVLCLTGLNVLLSMLIACIIGGVAGGIPLLNAPEGTQTVMQLLTGGFASNATTALAYILLGTFATCIATTGLADILSKKLSRLLGGHKLALIGVLTLVACLSQNLIPVHIAYIPILVPPLLGMMNRMRLDRRAVACALAFGHKAPYITIPFGFGLIFQRVIADNLSENGLSVTVKDVTAANWSIGVAMLIGLFIAVFVLYRKPRDYHDIEADTSAAEVISEKLEYRHYVMLAAAIVVAVVQVISQDLALSALCGLIIIIVFRAIKWSDIDEQIEGGIRLMGQIAIIMLVAGGYASVIKATGGIDALVNAGISAVGGSKAVAAVVITLIGLLVTMGIGTSFGTVPVLAVLFVPMCSSLGFSTPATILLISAAAALGDAGSPASDTTLGPTSGLNADGQHDHIRDTCIPTFIAFNIPIMICAILMSQVL</sequence>
<dbReference type="InterPro" id="IPR032813">
    <property type="entry name" value="Na_H_antiport_N"/>
</dbReference>
<comment type="caution">
    <text evidence="9">The sequence shown here is derived from an EMBL/GenBank/DDBJ whole genome shotgun (WGS) entry which is preliminary data.</text>
</comment>
<proteinExistence type="predicted"/>
<dbReference type="RefSeq" id="WP_119195058.1">
    <property type="nucleotide sequence ID" value="NZ_DBEZNG010000028.1"/>
</dbReference>
<feature type="transmembrane region" description="Helical" evidence="6">
    <location>
        <begin position="364"/>
        <end position="393"/>
    </location>
</feature>
<comment type="subcellular location">
    <subcellularLocation>
        <location evidence="1">Cell membrane</location>
        <topology evidence="1">Multi-pass membrane protein</topology>
    </subcellularLocation>
</comment>
<keyword evidence="10" id="KW-1185">Reference proteome</keyword>
<feature type="transmembrane region" description="Helical" evidence="6">
    <location>
        <begin position="268"/>
        <end position="286"/>
    </location>
</feature>
<evidence type="ECO:0000313" key="10">
    <source>
        <dbReference type="Proteomes" id="UP001298753"/>
    </source>
</evidence>
<keyword evidence="2" id="KW-1003">Cell membrane</keyword>
<keyword evidence="5 6" id="KW-0472">Membrane</keyword>
<reference evidence="9 10" key="1">
    <citation type="submission" date="2021-10" db="EMBL/GenBank/DDBJ databases">
        <title>Anaerobic single-cell dispensing facilitates the cultivation of human gut bacteria.</title>
        <authorList>
            <person name="Afrizal A."/>
        </authorList>
    </citation>
    <scope>NUCLEOTIDE SEQUENCE [LARGE SCALE GENOMIC DNA]</scope>
    <source>
        <strain evidence="9 10">CLA-AA-H270</strain>
    </source>
</reference>
<dbReference type="Pfam" id="PF13726">
    <property type="entry name" value="Na_H_antiport_2"/>
    <property type="match status" value="1"/>
</dbReference>
<feature type="transmembrane region" description="Helical" evidence="6">
    <location>
        <begin position="12"/>
        <end position="43"/>
    </location>
</feature>
<protein>
    <submittedName>
        <fullName evidence="9">Sodium:proton antiporter</fullName>
    </submittedName>
</protein>
<gene>
    <name evidence="9" type="ORF">LKD22_04605</name>
</gene>
<dbReference type="Proteomes" id="UP001298753">
    <property type="component" value="Unassembled WGS sequence"/>
</dbReference>
<dbReference type="GO" id="GO:0005886">
    <property type="term" value="C:plasma membrane"/>
    <property type="evidence" value="ECO:0007669"/>
    <property type="project" value="UniProtKB-SubCell"/>
</dbReference>
<feature type="transmembrane region" description="Helical" evidence="6">
    <location>
        <begin position="244"/>
        <end position="262"/>
    </location>
</feature>
<evidence type="ECO:0000256" key="5">
    <source>
        <dbReference type="ARBA" id="ARBA00023136"/>
    </source>
</evidence>